<evidence type="ECO:0000256" key="2">
    <source>
        <dbReference type="ARBA" id="ARBA00022801"/>
    </source>
</evidence>
<evidence type="ECO:0000256" key="1">
    <source>
        <dbReference type="ARBA" id="ARBA00022723"/>
    </source>
</evidence>
<evidence type="ECO:0000259" key="4">
    <source>
        <dbReference type="Pfam" id="PF01979"/>
    </source>
</evidence>
<comment type="caution">
    <text evidence="6">The sequence shown here is derived from an EMBL/GenBank/DDBJ whole genome shotgun (WGS) entry which is preliminary data.</text>
</comment>
<gene>
    <name evidence="6" type="ORF">GMPD_42320</name>
</gene>
<evidence type="ECO:0000313" key="7">
    <source>
        <dbReference type="Proteomes" id="UP000568888"/>
    </source>
</evidence>
<evidence type="ECO:0000259" key="5">
    <source>
        <dbReference type="Pfam" id="PF22039"/>
    </source>
</evidence>
<dbReference type="Proteomes" id="UP000568888">
    <property type="component" value="Unassembled WGS sequence"/>
</dbReference>
<dbReference type="PANTHER" id="PTHR43794">
    <property type="entry name" value="AMINOHYDROLASE SSNA-RELATED"/>
    <property type="match status" value="1"/>
</dbReference>
<dbReference type="Pfam" id="PF22039">
    <property type="entry name" value="HUTI_composite_bact"/>
    <property type="match status" value="1"/>
</dbReference>
<feature type="domain" description="Aminodeoxyfutalosine deaminase/Imidazolonepropionase-like composite" evidence="5">
    <location>
        <begin position="20"/>
        <end position="44"/>
    </location>
</feature>
<keyword evidence="3" id="KW-0862">Zinc</keyword>
<dbReference type="InterPro" id="IPR006680">
    <property type="entry name" value="Amidohydro-rel"/>
</dbReference>
<dbReference type="Gene3D" id="3.20.20.140">
    <property type="entry name" value="Metal-dependent hydrolases"/>
    <property type="match status" value="1"/>
</dbReference>
<evidence type="ECO:0000256" key="3">
    <source>
        <dbReference type="ARBA" id="ARBA00022833"/>
    </source>
</evidence>
<dbReference type="AlphaFoldDB" id="A0A6V8N3V5"/>
<keyword evidence="1" id="KW-0479">Metal-binding</keyword>
<accession>A0A6V8N3V5</accession>
<dbReference type="InterPro" id="IPR011059">
    <property type="entry name" value="Metal-dep_hydrolase_composite"/>
</dbReference>
<evidence type="ECO:0000313" key="6">
    <source>
        <dbReference type="EMBL" id="GFO66313.1"/>
    </source>
</evidence>
<dbReference type="EMBL" id="BLXY01000022">
    <property type="protein sequence ID" value="GFO66313.1"/>
    <property type="molecule type" value="Genomic_DNA"/>
</dbReference>
<reference evidence="7" key="1">
    <citation type="submission" date="2020-06" db="EMBL/GenBank/DDBJ databases">
        <title>Draft genomic sequecing of Geomonas sp. Red736.</title>
        <authorList>
            <person name="Itoh H."/>
            <person name="Xu Z.X."/>
            <person name="Ushijima N."/>
            <person name="Masuda Y."/>
            <person name="Shiratori Y."/>
            <person name="Senoo K."/>
        </authorList>
    </citation>
    <scope>NUCLEOTIDE SEQUENCE [LARGE SCALE GENOMIC DNA]</scope>
    <source>
        <strain evidence="7">Red736</strain>
    </source>
</reference>
<dbReference type="Pfam" id="PF01979">
    <property type="entry name" value="Amidohydro_1"/>
    <property type="match status" value="1"/>
</dbReference>
<sequence>MKIYAASYLLPISSPPIEGGALAVKEGRIVAVGKVHELRAQFPAPVVDLHESVIMPGMVNAHTHLELTHFPAWKVRKDLDYLPKRYVEWIQQVVKIKRSLEPGELEHSAREGMRLCVQSGTTAVGDILSDPALVPLYRDTALTGRLFLEAIGHDPLLCDTVVARMEATLANLQGGLLPGVSPHTPHTVSAQLFRCLQDLAVKLGAPKAVHLSETAAEAAFMHDSTGDIAELLYPMAHWEPYLPHPMRTTSTRYLDGLGVLDSSTLAVHAVHVTPNDVAILKERGVSVVLCPRSNDRLFVGCAPHKLLKEAGLQLAVGTDSLASNDSLSLWDELHFLQQIASGVFSSQELLAMATLDGARALRIDADTGSLQTGKRADFQVLGGCNVDAGAGIEATVLAKGRLEQVYLAGVPLQ</sequence>
<name>A0A6V8N3V5_9BACT</name>
<dbReference type="InterPro" id="IPR054418">
    <property type="entry name" value="MQNX/HUTI_composite_N"/>
</dbReference>
<proteinExistence type="predicted"/>
<dbReference type="GO" id="GO:0016810">
    <property type="term" value="F:hydrolase activity, acting on carbon-nitrogen (but not peptide) bonds"/>
    <property type="evidence" value="ECO:0007669"/>
    <property type="project" value="InterPro"/>
</dbReference>
<dbReference type="RefSeq" id="WP_183351181.1">
    <property type="nucleotide sequence ID" value="NZ_BLXY01000022.1"/>
</dbReference>
<organism evidence="6 7">
    <name type="scientific">Geomonas paludis</name>
    <dbReference type="NCBI Taxonomy" id="2740185"/>
    <lineage>
        <taxon>Bacteria</taxon>
        <taxon>Pseudomonadati</taxon>
        <taxon>Thermodesulfobacteriota</taxon>
        <taxon>Desulfuromonadia</taxon>
        <taxon>Geobacterales</taxon>
        <taxon>Geobacteraceae</taxon>
        <taxon>Geomonas</taxon>
    </lineage>
</organism>
<feature type="domain" description="Amidohydrolase-related" evidence="4">
    <location>
        <begin position="53"/>
        <end position="383"/>
    </location>
</feature>
<dbReference type="InterPro" id="IPR050287">
    <property type="entry name" value="MTA/SAH_deaminase"/>
</dbReference>
<dbReference type="SUPFAM" id="SSF51338">
    <property type="entry name" value="Composite domain of metallo-dependent hydrolases"/>
    <property type="match status" value="1"/>
</dbReference>
<protein>
    <submittedName>
        <fullName evidence="6">Metal-dependent hydrolase</fullName>
    </submittedName>
</protein>
<dbReference type="SUPFAM" id="SSF51556">
    <property type="entry name" value="Metallo-dependent hydrolases"/>
    <property type="match status" value="1"/>
</dbReference>
<dbReference type="GO" id="GO:0046872">
    <property type="term" value="F:metal ion binding"/>
    <property type="evidence" value="ECO:0007669"/>
    <property type="project" value="UniProtKB-KW"/>
</dbReference>
<dbReference type="InterPro" id="IPR032466">
    <property type="entry name" value="Metal_Hydrolase"/>
</dbReference>
<dbReference type="Gene3D" id="2.30.40.10">
    <property type="entry name" value="Urease, subunit C, domain 1"/>
    <property type="match status" value="1"/>
</dbReference>
<keyword evidence="2 6" id="KW-0378">Hydrolase</keyword>
<dbReference type="PANTHER" id="PTHR43794:SF11">
    <property type="entry name" value="AMIDOHYDROLASE-RELATED DOMAIN-CONTAINING PROTEIN"/>
    <property type="match status" value="1"/>
</dbReference>